<comment type="interaction">
    <interactant intactId="EBI-866549">
        <id>Q93413</id>
    </interactant>
    <interactant intactId="EBI-7692364">
        <id>G5ECM1</id>
        <label>rrf-1</label>
    </interactant>
    <organismsDiffer>false</organismsDiffer>
    <experiments>2</experiments>
</comment>
<dbReference type="UCSC" id="D2005.5">
    <property type="organism name" value="c. elegans"/>
</dbReference>
<dbReference type="GO" id="GO:0043186">
    <property type="term" value="C:P granule"/>
    <property type="evidence" value="ECO:0000314"/>
    <property type="project" value="WormBase"/>
</dbReference>
<dbReference type="Reactome" id="R-CEL-5689880">
    <property type="pathway name" value="Ub-specific processing proteases"/>
</dbReference>
<dbReference type="MINT" id="Q93413"/>
<dbReference type="Gene3D" id="1.20.1320.30">
    <property type="match status" value="1"/>
</dbReference>
<feature type="domain" description="Helicase C-terminal" evidence="8">
    <location>
        <begin position="731"/>
        <end position="915"/>
    </location>
</feature>
<evidence type="ECO:0000256" key="1">
    <source>
        <dbReference type="ARBA" id="ARBA00006866"/>
    </source>
</evidence>
<gene>
    <name evidence="10 12" type="primary">drh-3</name>
    <name evidence="10" type="ORF">CELE_D2005.5</name>
    <name evidence="12" type="ORF">D2005.5</name>
</gene>
<dbReference type="InterPro" id="IPR014001">
    <property type="entry name" value="Helicase_ATP-bd"/>
</dbReference>
<evidence type="ECO:0000256" key="6">
    <source>
        <dbReference type="ARBA" id="ARBA00049390"/>
    </source>
</evidence>
<dbReference type="Pfam" id="PF00270">
    <property type="entry name" value="DEAD"/>
    <property type="match status" value="1"/>
</dbReference>
<keyword evidence="4 10" id="KW-0067">ATP-binding</keyword>
<dbReference type="IntAct" id="Q93413">
    <property type="interactions" value="3"/>
</dbReference>
<dbReference type="PeptideAtlas" id="Q93413"/>
<dbReference type="GO" id="GO:0045087">
    <property type="term" value="P:innate immune response"/>
    <property type="evidence" value="ECO:0007669"/>
    <property type="project" value="UniProtKB-KW"/>
</dbReference>
<dbReference type="CD-CODE" id="73A75392">
    <property type="entry name" value="P-granule"/>
</dbReference>
<evidence type="ECO:0000256" key="4">
    <source>
        <dbReference type="ARBA" id="ARBA00022840"/>
    </source>
</evidence>
<dbReference type="Gene3D" id="3.40.50.300">
    <property type="entry name" value="P-loop containing nucleotide triphosphate hydrolases"/>
    <property type="match status" value="2"/>
</dbReference>
<dbReference type="GO" id="GO:0003725">
    <property type="term" value="F:double-stranded RNA binding"/>
    <property type="evidence" value="ECO:0000314"/>
    <property type="project" value="WormBase"/>
</dbReference>
<keyword evidence="13 14" id="KW-0002">3D-structure</keyword>
<dbReference type="GO" id="GO:0004386">
    <property type="term" value="F:helicase activity"/>
    <property type="evidence" value="ECO:0007669"/>
    <property type="project" value="UniProtKB-KW"/>
</dbReference>
<dbReference type="HOGENOM" id="CLU_297035_0_0_1"/>
<evidence type="ECO:0000313" key="12">
    <source>
        <dbReference type="WormBase" id="D2005.5"/>
    </source>
</evidence>
<dbReference type="PDB" id="6M6S">
    <property type="method" value="X-ray"/>
    <property type="resolution" value="1.60 A"/>
    <property type="chains" value="A/B=939-1108"/>
</dbReference>
<dbReference type="InParanoid" id="Q93413"/>
<dbReference type="GO" id="GO:0008186">
    <property type="term" value="F:ATP-dependent activity, acting on RNA"/>
    <property type="evidence" value="ECO:0000314"/>
    <property type="project" value="WormBase"/>
</dbReference>
<dbReference type="GeneID" id="172546"/>
<evidence type="ECO:0007829" key="15">
    <source>
        <dbReference type="PDB" id="6M6S"/>
    </source>
</evidence>
<dbReference type="GO" id="GO:0030422">
    <property type="term" value="P:siRNA processing"/>
    <property type="evidence" value="ECO:0000315"/>
    <property type="project" value="WormBase"/>
</dbReference>
<protein>
    <submittedName>
        <fullName evidence="10">Helicase ATP-binding domain-containing protein</fullName>
    </submittedName>
</protein>
<keyword evidence="11" id="KW-1185">Reference proteome</keyword>
<dbReference type="GO" id="GO:0000794">
    <property type="term" value="C:condensed nuclear chromosome"/>
    <property type="evidence" value="ECO:0000314"/>
    <property type="project" value="WormBase"/>
</dbReference>
<dbReference type="GO" id="GO:0005737">
    <property type="term" value="C:cytoplasm"/>
    <property type="evidence" value="ECO:0000314"/>
    <property type="project" value="WormBase"/>
</dbReference>
<dbReference type="PROSITE" id="PS51192">
    <property type="entry name" value="HELICASE_ATP_BIND_1"/>
    <property type="match status" value="1"/>
</dbReference>
<feature type="binding site" evidence="14 15">
    <location>
        <position position="955"/>
    </location>
    <ligand>
        <name>Zn(2+)</name>
        <dbReference type="ChEBI" id="CHEBI:29105"/>
    </ligand>
</feature>
<comment type="similarity">
    <text evidence="1">Belongs to the helicase family. RLR subfamily.</text>
</comment>
<name>Q93413_CAEEL</name>
<dbReference type="Reactome" id="R-CEL-9909505">
    <property type="pathway name" value="Modulation of host responses by IFN-stimulated genes"/>
</dbReference>
<keyword evidence="3" id="KW-0547">Nucleotide-binding</keyword>
<dbReference type="PDB" id="6M6R">
    <property type="method" value="X-ray"/>
    <property type="resolution" value="1.89 A"/>
    <property type="chains" value="A=939-1108"/>
</dbReference>
<dbReference type="RefSeq" id="NP_492161.3">
    <property type="nucleotide sequence ID" value="NM_059760.5"/>
</dbReference>
<dbReference type="SUPFAM" id="SSF52540">
    <property type="entry name" value="P-loop containing nucleoside triphosphate hydrolases"/>
    <property type="match status" value="1"/>
</dbReference>
<feature type="binding site" evidence="14 15">
    <location>
        <position position="952"/>
    </location>
    <ligand>
        <name>Zn(2+)</name>
        <dbReference type="ChEBI" id="CHEBI:29105"/>
    </ligand>
</feature>
<dbReference type="InterPro" id="IPR001650">
    <property type="entry name" value="Helicase_C-like"/>
</dbReference>
<feature type="binding site" evidence="14 15">
    <location>
        <position position="1010"/>
    </location>
    <ligand>
        <name>Zn(2+)</name>
        <dbReference type="ChEBI" id="CHEBI:29105"/>
    </ligand>
</feature>
<evidence type="ECO:0000259" key="8">
    <source>
        <dbReference type="PROSITE" id="PS51194"/>
    </source>
</evidence>
<dbReference type="Proteomes" id="UP000001940">
    <property type="component" value="Chromosome I"/>
</dbReference>
<dbReference type="FunCoup" id="Q93413">
    <property type="interactions" value="61"/>
</dbReference>
<evidence type="ECO:0007829" key="16">
    <source>
        <dbReference type="PeptideAtlas" id="Q93413"/>
    </source>
</evidence>
<feature type="binding site" evidence="14 15">
    <location>
        <position position="1007"/>
    </location>
    <ligand>
        <name>Zn(2+)</name>
        <dbReference type="ChEBI" id="CHEBI:29105"/>
    </ligand>
</feature>
<dbReference type="InterPro" id="IPR038557">
    <property type="entry name" value="RLR_C_sf"/>
</dbReference>
<dbReference type="GO" id="GO:0016887">
    <property type="term" value="F:ATP hydrolysis activity"/>
    <property type="evidence" value="ECO:0000314"/>
    <property type="project" value="WormBase"/>
</dbReference>
<feature type="domain" description="Helicase ATP-binding" evidence="7">
    <location>
        <begin position="379"/>
        <end position="558"/>
    </location>
</feature>
<feature type="domain" description="RLR CTR" evidence="9">
    <location>
        <begin position="938"/>
        <end position="1066"/>
    </location>
</feature>
<dbReference type="OMA" id="INCTICT"/>
<dbReference type="SMART" id="SM00490">
    <property type="entry name" value="HELICc"/>
    <property type="match status" value="1"/>
</dbReference>
<dbReference type="GO" id="GO:0070063">
    <property type="term" value="F:RNA polymerase binding"/>
    <property type="evidence" value="ECO:0000353"/>
    <property type="project" value="WormBase"/>
</dbReference>
<dbReference type="Bgee" id="WBGene00008400">
    <property type="expression patterns" value="Expressed in germ line (C elegans) and 4 other cell types or tissues"/>
</dbReference>
<dbReference type="PhylomeDB" id="Q93413"/>
<keyword evidence="10" id="KW-0347">Helicase</keyword>
<dbReference type="AGR" id="WB:WBGene00008400"/>
<dbReference type="Pfam" id="PF00271">
    <property type="entry name" value="Helicase_C"/>
    <property type="match status" value="1"/>
</dbReference>
<dbReference type="KEGG" id="cel:CELE_D2005.5"/>
<reference evidence="10 11" key="1">
    <citation type="journal article" date="1998" name="Science">
        <title>Genome sequence of the nematode C. elegans: a platform for investigating biology.</title>
        <authorList>
            <consortium name="The C. elegans sequencing consortium"/>
            <person name="Sulson J.E."/>
            <person name="Waterston R."/>
        </authorList>
    </citation>
    <scope>NUCLEOTIDE SEQUENCE [LARGE SCALE GENOMIC DNA]</scope>
    <source>
        <strain evidence="10 11">Bristol N2</strain>
    </source>
</reference>
<keyword evidence="14 15" id="KW-0862">Zinc</keyword>
<dbReference type="DIP" id="DIP-35120N"/>
<dbReference type="InterPro" id="IPR011545">
    <property type="entry name" value="DEAD/DEAH_box_helicase_dom"/>
</dbReference>
<comment type="catalytic activity">
    <reaction evidence="6">
        <text>ATP + H2O = ADP + phosphate + H(+)</text>
        <dbReference type="Rhea" id="RHEA:13065"/>
        <dbReference type="ChEBI" id="CHEBI:15377"/>
        <dbReference type="ChEBI" id="CHEBI:15378"/>
        <dbReference type="ChEBI" id="CHEBI:30616"/>
        <dbReference type="ChEBI" id="CHEBI:43474"/>
        <dbReference type="ChEBI" id="CHEBI:456216"/>
        <dbReference type="EC" id="3.6.4.13"/>
    </reaction>
    <physiologicalReaction direction="left-to-right" evidence="6">
        <dbReference type="Rhea" id="RHEA:13066"/>
    </physiologicalReaction>
</comment>
<dbReference type="Reactome" id="R-CEL-1169408">
    <property type="pathway name" value="ISG15 antiviral mechanism"/>
</dbReference>
<keyword evidence="2" id="KW-0399">Innate immunity</keyword>
<comment type="interaction">
    <interactant intactId="EBI-866549">
        <id>Q93413</id>
    </interactant>
    <interactant intactId="EBI-866573">
        <id>Q95XS0</id>
        <label>eri-5</label>
    </interactant>
    <organismsDiffer>false</organismsDiffer>
    <experiments>3</experiments>
</comment>
<evidence type="ECO:0007829" key="13">
    <source>
        <dbReference type="PDB" id="6M6Q"/>
    </source>
</evidence>
<dbReference type="InterPro" id="IPR027417">
    <property type="entry name" value="P-loop_NTPase"/>
</dbReference>
<proteinExistence type="evidence at protein level"/>
<dbReference type="Reactome" id="R-CEL-936440">
    <property type="pathway name" value="Negative regulators of DDX58/IFIH1 signaling"/>
</dbReference>
<dbReference type="PANTHER" id="PTHR14074">
    <property type="entry name" value="HELICASE WITH DEATH DOMAIN-RELATED"/>
    <property type="match status" value="1"/>
</dbReference>
<dbReference type="GO" id="GO:0046872">
    <property type="term" value="F:metal ion binding"/>
    <property type="evidence" value="ECO:0007669"/>
    <property type="project" value="UniProtKB-KW"/>
</dbReference>
<accession>Q93413</accession>
<keyword evidence="10" id="KW-0378">Hydrolase</keyword>
<keyword evidence="16" id="KW-1267">Proteomics identification</keyword>
<keyword evidence="14 15" id="KW-0479">Metal-binding</keyword>
<reference evidence="13 14" key="2">
    <citation type="journal article" date="2021" name="Nucleic Acids Res.">
        <title>Insights into the structure and RNA-binding specificity of Caenorhabditis elegans Dicer-related helicase 3 (DRH-3).</title>
        <authorList>
            <person name="Li K."/>
            <person name="Zheng J."/>
            <person name="Wirawan M."/>
            <person name="Trinh N.M."/>
            <person name="Fedorova O."/>
            <person name="Griffin P.R."/>
            <person name="Pyle A.M."/>
            <person name="Luo D."/>
        </authorList>
    </citation>
    <scope>X-RAY CRYSTALLOGRAPHY (1.60 ANGSTROMS) OF 939-1108 IN COMPLEX WITH ZN(2+)</scope>
</reference>
<dbReference type="InterPro" id="IPR021673">
    <property type="entry name" value="RLR_CTR"/>
</dbReference>
<dbReference type="EMBL" id="BX284601">
    <property type="protein sequence ID" value="CAB02082.3"/>
    <property type="molecule type" value="Genomic_DNA"/>
</dbReference>
<dbReference type="SMR" id="Q93413"/>
<dbReference type="PROSITE" id="PS51789">
    <property type="entry name" value="RLR_CTR"/>
    <property type="match status" value="1"/>
</dbReference>
<evidence type="ECO:0000256" key="3">
    <source>
        <dbReference type="ARBA" id="ARBA00022741"/>
    </source>
</evidence>
<dbReference type="GO" id="GO:0003727">
    <property type="term" value="F:single-stranded RNA binding"/>
    <property type="evidence" value="ECO:0000314"/>
    <property type="project" value="WormBase"/>
</dbReference>
<dbReference type="PDB" id="6M6Q">
    <property type="method" value="X-ray"/>
    <property type="resolution" value="2.80 A"/>
    <property type="chains" value="A/B=1-335"/>
</dbReference>
<evidence type="ECO:0000256" key="5">
    <source>
        <dbReference type="ARBA" id="ARBA00022859"/>
    </source>
</evidence>
<evidence type="ECO:0000259" key="9">
    <source>
        <dbReference type="PROSITE" id="PS51789"/>
    </source>
</evidence>
<evidence type="ECO:0000256" key="2">
    <source>
        <dbReference type="ARBA" id="ARBA00022588"/>
    </source>
</evidence>
<evidence type="ECO:0007829" key="14">
    <source>
        <dbReference type="PDB" id="6M6R"/>
    </source>
</evidence>
<dbReference type="GO" id="GO:1903863">
    <property type="term" value="P:P granule assembly"/>
    <property type="evidence" value="ECO:0000315"/>
    <property type="project" value="WormBase"/>
</dbReference>
<sequence>MQPTAIRLEDYDKSKLRLPFESPYFPAYFRLLKWKFLDVCVESTRNNDIGYFKLFESLFPPGKLEEIARMIIDEPTPVSHDPDMIKIRNADLDVKIRKQAETYVTLRHAHQQKVQRRRFSECFLNTVLFDEKGLRIADEVMFNYDKELYGYSHWEDLPDGWLTAETFKNKFYDEEEVTNNPFGYQKLDRVAGAARGMIIMKHLKSNPRCVSETTILAFEVFNKGNHQLSTDLVEDLLTEGPAFELKIENGEEKKYAVKKWSLHKTLTMFLAIIGFKSNDKKEKNEHEEWYYGFIDAMKNDPANRAALYFLDKNWPEELEEREKERDRIRLTLLKSQRTNEEAVGEDVCTTIRPQPKDSGYNPDAVVTELVLRTYQEELVQPALEGKNCVIVAPTGSGKTEVAIYAALKHIEERTSQGKPSRVVLLVPKIPLVGQQKDRFLKYCNGMYEVNGFHGSESSVSGTGRRDEVIATHVSVMTPQILINMLQSVRQNERLYVSDFSMMIFDEVHKAAKNHPYVLINQMVQEWKYEKPQIIGLTASLSVKVDGQKDENQMLNDIYNMLALINAPHLSTITRQSSIDELNEHVGKPDDSVELCLPAKENILRDYIERYLNHAHGKFLEELASMSKSTGRNNTIPPNMINTFKKNQPKNYEYYDSLLQGIIQELNKLNVPEKWNSQTWAKYMKVYLEARGIVDLMPAMVAFKYMEKAIGKLNESHSETVEYSTFIKDHDTLKQTIQSVEPEIVLRLKNTLTNQFHVAPESRVIIFVTQRSTAQRVSDFLNESKVLDQFGNYGEQMVGYVLGTNKQGAVQQTSQEQQLTLDKFNNGRLKVIVATSVVEEGLDVTACNLIIKYNCSSGSAIQLVQQRGRARAKNSRSVLLSVKSSINETETNALISEKYMRLCVKKITENGEKQLAAEVKRVAELNAAERKRNLEEQLNLRLRHENKIYKLMCSNCSKEFCKSIYIKKVFSNYMVFDPSVWRFLHVESKRKVSKYLSEDNQPLSDIKCFHCKLDVGRAYKIRGTYLPQLSVKALTFVQESDYSSMTKAKWSDVEQDLFYISEAIEDDFRIMLNALSDTEENIEKKIVLDLDSRQHNKQLEMKRFHIQQEPPTKGVAPEAQ</sequence>
<dbReference type="PANTHER" id="PTHR14074:SF16">
    <property type="entry name" value="ANTIVIRAL INNATE IMMUNE RESPONSE RECEPTOR RIG-I"/>
    <property type="match status" value="1"/>
</dbReference>
<evidence type="ECO:0000313" key="11">
    <source>
        <dbReference type="Proteomes" id="UP000001940"/>
    </source>
</evidence>
<dbReference type="Gene3D" id="2.170.150.30">
    <property type="entry name" value="RIG-I-like receptor, C-terminal regulatory domain"/>
    <property type="match status" value="1"/>
</dbReference>
<evidence type="ECO:0000259" key="7">
    <source>
        <dbReference type="PROSITE" id="PS51192"/>
    </source>
</evidence>
<dbReference type="PaxDb" id="6239-D2005.5"/>
<dbReference type="eggNOG" id="KOG0354">
    <property type="taxonomic scope" value="Eukaryota"/>
</dbReference>
<dbReference type="GO" id="GO:0070090">
    <property type="term" value="C:metaphase plate"/>
    <property type="evidence" value="ECO:0000314"/>
    <property type="project" value="WormBase"/>
</dbReference>
<dbReference type="Pfam" id="PF11648">
    <property type="entry name" value="RIG-I_C-RD"/>
    <property type="match status" value="1"/>
</dbReference>
<dbReference type="GO" id="GO:0005524">
    <property type="term" value="F:ATP binding"/>
    <property type="evidence" value="ECO:0007669"/>
    <property type="project" value="UniProtKB-KW"/>
</dbReference>
<dbReference type="InterPro" id="IPR051363">
    <property type="entry name" value="RLR_Helicase"/>
</dbReference>
<evidence type="ECO:0000313" key="10">
    <source>
        <dbReference type="EMBL" id="CAB02082.3"/>
    </source>
</evidence>
<dbReference type="PIR" id="T20332">
    <property type="entry name" value="T20332"/>
</dbReference>
<keyword evidence="5" id="KW-0391">Immunity</keyword>
<dbReference type="SMART" id="SM00487">
    <property type="entry name" value="DEXDc"/>
    <property type="match status" value="1"/>
</dbReference>
<dbReference type="CDD" id="cd15804">
    <property type="entry name" value="RLR_C"/>
    <property type="match status" value="1"/>
</dbReference>
<dbReference type="PROSITE" id="PS51194">
    <property type="entry name" value="HELICASE_CTER"/>
    <property type="match status" value="1"/>
</dbReference>
<dbReference type="AlphaFoldDB" id="Q93413"/>
<organism evidence="10 11">
    <name type="scientific">Caenorhabditis elegans</name>
    <dbReference type="NCBI Taxonomy" id="6239"/>
    <lineage>
        <taxon>Eukaryota</taxon>
        <taxon>Metazoa</taxon>
        <taxon>Ecdysozoa</taxon>
        <taxon>Nematoda</taxon>
        <taxon>Chromadorea</taxon>
        <taxon>Rhabditida</taxon>
        <taxon>Rhabditina</taxon>
        <taxon>Rhabditomorpha</taxon>
        <taxon>Rhabditoidea</taxon>
        <taxon>Rhabditidae</taxon>
        <taxon>Peloderinae</taxon>
        <taxon>Caenorhabditis</taxon>
    </lineage>
</organism>
<dbReference type="WormBase" id="D2005.5">
    <property type="protein sequence ID" value="CE36120"/>
    <property type="gene ID" value="WBGene00008400"/>
    <property type="gene designation" value="drh-3"/>
</dbReference>
<dbReference type="CTD" id="172546"/>
<dbReference type="STRING" id="6239.D2005.5.1"/>
<dbReference type="GO" id="GO:0035194">
    <property type="term" value="P:regulatory ncRNA-mediated post-transcriptional gene silencing"/>
    <property type="evidence" value="ECO:0000315"/>
    <property type="project" value="WormBase"/>
</dbReference>
<dbReference type="OrthoDB" id="416741at2759"/>